<dbReference type="SMART" id="SM00343">
    <property type="entry name" value="ZnF_C2HC"/>
    <property type="match status" value="2"/>
</dbReference>
<gene>
    <name evidence="4" type="ORF">MENT_LOCUS2175</name>
</gene>
<dbReference type="SUPFAM" id="SSF57756">
    <property type="entry name" value="Retrovirus zinc finger-like domains"/>
    <property type="match status" value="1"/>
</dbReference>
<evidence type="ECO:0000256" key="2">
    <source>
        <dbReference type="SAM" id="MobiDB-lite"/>
    </source>
</evidence>
<dbReference type="PANTHER" id="PTHR47331">
    <property type="entry name" value="PHD-TYPE DOMAIN-CONTAINING PROTEIN"/>
    <property type="match status" value="1"/>
</dbReference>
<sequence length="607" mass="70673">MSAPTQIQMEMVANSLKIHLGIHIPEELGPSATPNQLRRQLYYTKDVIQKIEEKLKKLNDVYEIGNEYIAKLNKEVREQREVQLHTIYKNLDVGVLTEAAENKLRLWIDKRLSLAQRLDLPDLDSVSEVSEVSSQGHPVRSEQRKLLRPPIQLRRFDGTMENWCGFWETFRVLIHEDATLSHVEKFNILESVLDDEAKDLLGGLQMTREGYETAIDLLLKKFGNDKKLIRALNHELLNLPQSYNFNDDEKLYLKIEKLCRQLESLKQNIDEAPYFMTLEGKMSTEVLDKYFTIKDVEDIENWNTAKFRDAFGRALTQIRNKVEVRQVQSNNLRDINNEPTMNFSINYDNKNKKYSPERQRGREENRSRGRQFSGRQNKLSDSSSQSDYRRTPSPKKKELKGRKPSPYPQRNESSSGSRSPSRFPCQFCDKPHAPINCRIFWNSRERRNKAVEKNLCFKCLRKGHFATECRMPQRRCLFCGRNQHHSALCDRQFNNNNKVSPERGVGTSNINATCKQNEDNSIQLFCGNSNEESENKIRICSCIADPNNKMSILKMTYAYIYNPTKPEINKRELVFLDDGSQKSYIDERLAKELGLDVIEIKNLNCQV</sequence>
<evidence type="ECO:0000256" key="1">
    <source>
        <dbReference type="PROSITE-ProRule" id="PRU00047"/>
    </source>
</evidence>
<dbReference type="EMBL" id="CAJEWN010000006">
    <property type="protein sequence ID" value="CAD2128117.1"/>
    <property type="molecule type" value="Genomic_DNA"/>
</dbReference>
<dbReference type="PROSITE" id="PS50158">
    <property type="entry name" value="ZF_CCHC"/>
    <property type="match status" value="1"/>
</dbReference>
<dbReference type="GO" id="GO:0019899">
    <property type="term" value="F:enzyme binding"/>
    <property type="evidence" value="ECO:0007669"/>
    <property type="project" value="UniProtKB-ARBA"/>
</dbReference>
<dbReference type="Proteomes" id="UP000580250">
    <property type="component" value="Unassembled WGS sequence"/>
</dbReference>
<feature type="compositionally biased region" description="Basic and acidic residues" evidence="2">
    <location>
        <begin position="349"/>
        <end position="367"/>
    </location>
</feature>
<organism evidence="4 5">
    <name type="scientific">Meloidogyne enterolobii</name>
    <name type="common">Root-knot nematode worm</name>
    <name type="synonym">Meloidogyne mayaguensis</name>
    <dbReference type="NCBI Taxonomy" id="390850"/>
    <lineage>
        <taxon>Eukaryota</taxon>
        <taxon>Metazoa</taxon>
        <taxon>Ecdysozoa</taxon>
        <taxon>Nematoda</taxon>
        <taxon>Chromadorea</taxon>
        <taxon>Rhabditida</taxon>
        <taxon>Tylenchina</taxon>
        <taxon>Tylenchomorpha</taxon>
        <taxon>Tylenchoidea</taxon>
        <taxon>Meloidogynidae</taxon>
        <taxon>Meloidogyninae</taxon>
        <taxon>Meloidogyne</taxon>
    </lineage>
</organism>
<dbReference type="PANTHER" id="PTHR47331:SF1">
    <property type="entry name" value="GAG-LIKE PROTEIN"/>
    <property type="match status" value="1"/>
</dbReference>
<keyword evidence="1" id="KW-0862">Zinc</keyword>
<evidence type="ECO:0000313" key="4">
    <source>
        <dbReference type="EMBL" id="CAD2128117.1"/>
    </source>
</evidence>
<dbReference type="AlphaFoldDB" id="A0A6V7TRE4"/>
<comment type="caution">
    <text evidence="4">The sequence shown here is derived from an EMBL/GenBank/DDBJ whole genome shotgun (WGS) entry which is preliminary data.</text>
</comment>
<dbReference type="GO" id="GO:0003676">
    <property type="term" value="F:nucleic acid binding"/>
    <property type="evidence" value="ECO:0007669"/>
    <property type="project" value="InterPro"/>
</dbReference>
<dbReference type="GO" id="GO:0008270">
    <property type="term" value="F:zinc ion binding"/>
    <property type="evidence" value="ECO:0007669"/>
    <property type="project" value="UniProtKB-KW"/>
</dbReference>
<feature type="domain" description="CCHC-type" evidence="3">
    <location>
        <begin position="456"/>
        <end position="470"/>
    </location>
</feature>
<dbReference type="InterPro" id="IPR005312">
    <property type="entry name" value="DUF1759"/>
</dbReference>
<feature type="compositionally biased region" description="Low complexity" evidence="2">
    <location>
        <begin position="413"/>
        <end position="422"/>
    </location>
</feature>
<feature type="compositionally biased region" description="Basic residues" evidence="2">
    <location>
        <begin position="392"/>
        <end position="403"/>
    </location>
</feature>
<accession>A0A6V7TRE4</accession>
<feature type="compositionally biased region" description="Polar residues" evidence="2">
    <location>
        <begin position="373"/>
        <end position="386"/>
    </location>
</feature>
<keyword evidence="1" id="KW-0479">Metal-binding</keyword>
<feature type="compositionally biased region" description="Polar residues" evidence="2">
    <location>
        <begin position="333"/>
        <end position="348"/>
    </location>
</feature>
<name>A0A6V7TRE4_MELEN</name>
<evidence type="ECO:0000259" key="3">
    <source>
        <dbReference type="PROSITE" id="PS50158"/>
    </source>
</evidence>
<reference evidence="4 5" key="1">
    <citation type="submission" date="2020-08" db="EMBL/GenBank/DDBJ databases">
        <authorList>
            <person name="Koutsovoulos G."/>
            <person name="Danchin GJ E."/>
        </authorList>
    </citation>
    <scope>NUCLEOTIDE SEQUENCE [LARGE SCALE GENOMIC DNA]</scope>
</reference>
<feature type="region of interest" description="Disordered" evidence="2">
    <location>
        <begin position="333"/>
        <end position="423"/>
    </location>
</feature>
<dbReference type="OrthoDB" id="5920525at2759"/>
<keyword evidence="1" id="KW-0863">Zinc-finger</keyword>
<protein>
    <recommendedName>
        <fullName evidence="3">CCHC-type domain-containing protein</fullName>
    </recommendedName>
</protein>
<dbReference type="InterPro" id="IPR001878">
    <property type="entry name" value="Znf_CCHC"/>
</dbReference>
<proteinExistence type="predicted"/>
<dbReference type="Pfam" id="PF03564">
    <property type="entry name" value="DUF1759"/>
    <property type="match status" value="1"/>
</dbReference>
<evidence type="ECO:0000313" key="5">
    <source>
        <dbReference type="Proteomes" id="UP000580250"/>
    </source>
</evidence>
<dbReference type="InterPro" id="IPR036875">
    <property type="entry name" value="Znf_CCHC_sf"/>
</dbReference>
<dbReference type="Gene3D" id="4.10.60.10">
    <property type="entry name" value="Zinc finger, CCHC-type"/>
    <property type="match status" value="1"/>
</dbReference>